<feature type="non-terminal residue" evidence="1">
    <location>
        <position position="288"/>
    </location>
</feature>
<comment type="caution">
    <text evidence="1">The sequence shown here is derived from an EMBL/GenBank/DDBJ whole genome shotgun (WGS) entry which is preliminary data.</text>
</comment>
<dbReference type="AlphaFoldDB" id="A0AA35WQ29"/>
<name>A0AA35WQ29_GEOBA</name>
<gene>
    <name evidence="1" type="ORF">GBAR_LOCUS13217</name>
</gene>
<dbReference type="EMBL" id="CASHTH010001962">
    <property type="protein sequence ID" value="CAI8022525.1"/>
    <property type="molecule type" value="Genomic_DNA"/>
</dbReference>
<accession>A0AA35WQ29</accession>
<dbReference type="Proteomes" id="UP001174909">
    <property type="component" value="Unassembled WGS sequence"/>
</dbReference>
<reference evidence="1" key="1">
    <citation type="submission" date="2023-03" db="EMBL/GenBank/DDBJ databases">
        <authorList>
            <person name="Steffen K."/>
            <person name="Cardenas P."/>
        </authorList>
    </citation>
    <scope>NUCLEOTIDE SEQUENCE</scope>
</reference>
<evidence type="ECO:0000313" key="2">
    <source>
        <dbReference type="Proteomes" id="UP001174909"/>
    </source>
</evidence>
<sequence>CFREYKIRPVPERQIKGRFIVCSFDFRCRGERCTYAHSDAEQKEWNSCVARQISSTPREYPREKLPADYKFNKTFSFSTKEEIDVKAKMLTRHNYKEKFCKLIDLEMEVHSTILKERCDGVLRLVVEKQGQQNFRSMYLLGISGDNIAYVTQASNLFTMKTEGSNVVLGEISKDNFKHTEDVLYVRVKEYLKFLKEFRVLPQRFEREFTVCFNLKSHYFQNLRNFVNSLSDVMISRLIPSSFSPLKLKNLEDKCREVLNLQRYSEDQYMALTKIVSCPDGTPPILVTG</sequence>
<evidence type="ECO:0000313" key="1">
    <source>
        <dbReference type="EMBL" id="CAI8022525.1"/>
    </source>
</evidence>
<keyword evidence="2" id="KW-1185">Reference proteome</keyword>
<proteinExistence type="predicted"/>
<feature type="non-terminal residue" evidence="1">
    <location>
        <position position="1"/>
    </location>
</feature>
<organism evidence="1 2">
    <name type="scientific">Geodia barretti</name>
    <name type="common">Barrett's horny sponge</name>
    <dbReference type="NCBI Taxonomy" id="519541"/>
    <lineage>
        <taxon>Eukaryota</taxon>
        <taxon>Metazoa</taxon>
        <taxon>Porifera</taxon>
        <taxon>Demospongiae</taxon>
        <taxon>Heteroscleromorpha</taxon>
        <taxon>Tetractinellida</taxon>
        <taxon>Astrophorina</taxon>
        <taxon>Geodiidae</taxon>
        <taxon>Geodia</taxon>
    </lineage>
</organism>
<protein>
    <submittedName>
        <fullName evidence="1">Uncharacterized protein</fullName>
    </submittedName>
</protein>